<feature type="compositionally biased region" description="Polar residues" evidence="1">
    <location>
        <begin position="392"/>
        <end position="409"/>
    </location>
</feature>
<feature type="transmembrane region" description="Helical" evidence="2">
    <location>
        <begin position="70"/>
        <end position="95"/>
    </location>
</feature>
<proteinExistence type="predicted"/>
<evidence type="ECO:0000313" key="4">
    <source>
        <dbReference type="Proteomes" id="UP000008634"/>
    </source>
</evidence>
<dbReference type="AlphaFoldDB" id="E6X8C5"/>
<reference evidence="3 4" key="1">
    <citation type="journal article" date="2010" name="Stand. Genomic Sci.">
        <title>Complete genome sequence of Cellulophaga algicola type strain (IC166).</title>
        <authorList>
            <person name="Abt B."/>
            <person name="Lu M."/>
            <person name="Misra M."/>
            <person name="Han C."/>
            <person name="Nolan M."/>
            <person name="Lucas S."/>
            <person name="Hammon N."/>
            <person name="Deshpande S."/>
            <person name="Cheng J.F."/>
            <person name="Tapia R."/>
            <person name="Goodwin L."/>
            <person name="Pitluck S."/>
            <person name="Liolios K."/>
            <person name="Pagani I."/>
            <person name="Ivanova N."/>
            <person name="Mavromatis K."/>
            <person name="Ovchinikova G."/>
            <person name="Pati A."/>
            <person name="Chen A."/>
            <person name="Palaniappan K."/>
            <person name="Land M."/>
            <person name="Hauser L."/>
            <person name="Chang Y.J."/>
            <person name="Jeffries C.D."/>
            <person name="Detter J.C."/>
            <person name="Brambilla E."/>
            <person name="Rohde M."/>
            <person name="Tindall B.J."/>
            <person name="Goker M."/>
            <person name="Woyke T."/>
            <person name="Bristow J."/>
            <person name="Eisen J.A."/>
            <person name="Markowitz V."/>
            <person name="Hugenholtz P."/>
            <person name="Kyrpides N.C."/>
            <person name="Klenk H.P."/>
            <person name="Lapidus A."/>
        </authorList>
    </citation>
    <scope>NUCLEOTIDE SEQUENCE [LARGE SCALE GENOMIC DNA]</scope>
    <source>
        <strain evidence="4">DSM 14237 / IC166 / ACAM 630</strain>
    </source>
</reference>
<feature type="transmembrane region" description="Helical" evidence="2">
    <location>
        <begin position="16"/>
        <end position="40"/>
    </location>
</feature>
<feature type="transmembrane region" description="Helical" evidence="2">
    <location>
        <begin position="47"/>
        <end position="64"/>
    </location>
</feature>
<dbReference type="OrthoDB" id="5386209at2"/>
<dbReference type="RefSeq" id="WP_013552232.1">
    <property type="nucleotide sequence ID" value="NC_014934.1"/>
</dbReference>
<dbReference type="STRING" id="688270.Celal_3517"/>
<dbReference type="KEGG" id="cao:Celal_3517"/>
<gene>
    <name evidence="3" type="ordered locus">Celal_3517</name>
</gene>
<sequence>MNETLELLTKNEVTTAGIIFLMIFSCFVALFHTVIFSGLFKAKFNGWLFFVINPLLVLLSSLIYRPITYVMFALLFISVFILAFIGMIYSGISGVKKARVEQDKINKKYDIEATPIWKKLLGYLAVLVVIIALYYVGFYAIFFLLFAIPFLKFILPNTKSRFLKYQSTLPTSKIRSVAMGLAEIEGKLRTIEHLESPIGSIPCIGYRYKIENISTDKDGDKSYSSIFDEIKCNTFYVLDETGIIKVIPDKIEFVYVSEYDSYIGSGKRYTQYLLQENDSVLLIGKASIQSDNEPIFEYENIKKVFAIAPSENVKHYNTFKPLLNSLTLFCSFFGFLVAVVLVTPIDITKHKISISEPQFFDSNQTESIYEIEYDSATETDGSYEENEDFNPQRANNPYNSPYQDSEPTN</sequence>
<keyword evidence="2" id="KW-0812">Transmembrane</keyword>
<evidence type="ECO:0000256" key="1">
    <source>
        <dbReference type="SAM" id="MobiDB-lite"/>
    </source>
</evidence>
<keyword evidence="4" id="KW-1185">Reference proteome</keyword>
<keyword evidence="2" id="KW-1133">Transmembrane helix</keyword>
<dbReference type="eggNOG" id="ENOG5030SKQ">
    <property type="taxonomic scope" value="Bacteria"/>
</dbReference>
<keyword evidence="2" id="KW-0472">Membrane</keyword>
<dbReference type="EMBL" id="CP002453">
    <property type="protein sequence ID" value="ADV50781.1"/>
    <property type="molecule type" value="Genomic_DNA"/>
</dbReference>
<feature type="compositionally biased region" description="Acidic residues" evidence="1">
    <location>
        <begin position="371"/>
        <end position="388"/>
    </location>
</feature>
<evidence type="ECO:0000256" key="2">
    <source>
        <dbReference type="SAM" id="Phobius"/>
    </source>
</evidence>
<protein>
    <submittedName>
        <fullName evidence="3">Uncharacterized protein</fullName>
    </submittedName>
</protein>
<feature type="region of interest" description="Disordered" evidence="1">
    <location>
        <begin position="371"/>
        <end position="409"/>
    </location>
</feature>
<dbReference type="Proteomes" id="UP000008634">
    <property type="component" value="Chromosome"/>
</dbReference>
<feature type="transmembrane region" description="Helical" evidence="2">
    <location>
        <begin position="322"/>
        <end position="345"/>
    </location>
</feature>
<dbReference type="HOGENOM" id="CLU_055971_0_0_10"/>
<organism evidence="3 4">
    <name type="scientific">Cellulophaga algicola (strain DSM 14237 / IC166 / ACAM 630)</name>
    <dbReference type="NCBI Taxonomy" id="688270"/>
    <lineage>
        <taxon>Bacteria</taxon>
        <taxon>Pseudomonadati</taxon>
        <taxon>Bacteroidota</taxon>
        <taxon>Flavobacteriia</taxon>
        <taxon>Flavobacteriales</taxon>
        <taxon>Flavobacteriaceae</taxon>
        <taxon>Cellulophaga</taxon>
    </lineage>
</organism>
<accession>E6X8C5</accession>
<name>E6X8C5_CELAD</name>
<evidence type="ECO:0000313" key="3">
    <source>
        <dbReference type="EMBL" id="ADV50781.1"/>
    </source>
</evidence>